<dbReference type="InterPro" id="IPR004761">
    <property type="entry name" value="Spore_GerAB"/>
</dbReference>
<comment type="similarity">
    <text evidence="2">Belongs to the amino acid-polyamine-organocation (APC) superfamily. Spore germination protein (SGP) (TC 2.A.3.9) family.</text>
</comment>
<feature type="transmembrane region" description="Helical" evidence="8">
    <location>
        <begin position="336"/>
        <end position="358"/>
    </location>
</feature>
<feature type="transmembrane region" description="Helical" evidence="8">
    <location>
        <begin position="43"/>
        <end position="62"/>
    </location>
</feature>
<dbReference type="STRING" id="255247.ABE41_006695"/>
<dbReference type="PANTHER" id="PTHR34975:SF2">
    <property type="entry name" value="SPORE GERMINATION PROTEIN A2"/>
    <property type="match status" value="1"/>
</dbReference>
<feature type="transmembrane region" description="Helical" evidence="8">
    <location>
        <begin position="274"/>
        <end position="294"/>
    </location>
</feature>
<evidence type="ECO:0000256" key="7">
    <source>
        <dbReference type="ARBA" id="ARBA00023136"/>
    </source>
</evidence>
<sequence>MTKQKFDQITTPQTVVIISNFILGIGILTLPRTVTEKVKTPDGWITIILGGIIALVVAIIMVKLAERFPGKSIFQYSNEITGKVIGSVVSLCIILYYLTLSSFELRAMSETTRLFLLEGTPNWAIILPFIWVGLYLITGGINPIARMFEIIFPVTILFFLLVMFLGIKVFDINNLRPVMGMGVMPVMKGLTTTSLSFVGFEIILIIYMYMKEPGRALKATVIGLSISLVFYCVTFVMVIGSLSIDGAVTQTWPVLTFIRSFEISGFFVERFDSLLLVIWIMQLFTTFTVCYYAAALGLSHLFKKKIDLFIYGLAPLIYIVSMMPKNINEMFQMGSMIGNFTLYFFSCVPILLLLITLVRGKKS</sequence>
<evidence type="ECO:0000256" key="8">
    <source>
        <dbReference type="SAM" id="Phobius"/>
    </source>
</evidence>
<evidence type="ECO:0000256" key="3">
    <source>
        <dbReference type="ARBA" id="ARBA00022448"/>
    </source>
</evidence>
<feature type="transmembrane region" description="Helical" evidence="8">
    <location>
        <begin position="190"/>
        <end position="209"/>
    </location>
</feature>
<dbReference type="NCBIfam" id="TIGR00912">
    <property type="entry name" value="2A0309"/>
    <property type="match status" value="1"/>
</dbReference>
<dbReference type="OrthoDB" id="2716906at2"/>
<feature type="transmembrane region" description="Helical" evidence="8">
    <location>
        <begin position="83"/>
        <end position="100"/>
    </location>
</feature>
<dbReference type="PANTHER" id="PTHR34975">
    <property type="entry name" value="SPORE GERMINATION PROTEIN A2"/>
    <property type="match status" value="1"/>
</dbReference>
<reference evidence="9 10" key="1">
    <citation type="submission" date="2016-08" db="EMBL/GenBank/DDBJ databases">
        <title>Complete genome sequence of Fictibacillus arsenicus G25-54, a strain with toxicity to nematodes and a potential arsenic-resistance activity.</title>
        <authorList>
            <person name="Zheng Z."/>
        </authorList>
    </citation>
    <scope>NUCLEOTIDE SEQUENCE [LARGE SCALE GENOMIC DNA]</scope>
    <source>
        <strain evidence="9 10">G25-54</strain>
    </source>
</reference>
<organism evidence="9 10">
    <name type="scientific">Fictibacillus arsenicus</name>
    <dbReference type="NCBI Taxonomy" id="255247"/>
    <lineage>
        <taxon>Bacteria</taxon>
        <taxon>Bacillati</taxon>
        <taxon>Bacillota</taxon>
        <taxon>Bacilli</taxon>
        <taxon>Bacillales</taxon>
        <taxon>Fictibacillaceae</taxon>
        <taxon>Fictibacillus</taxon>
    </lineage>
</organism>
<keyword evidence="3" id="KW-0813">Transport</keyword>
<accession>A0A1B1Z2T1</accession>
<feature type="transmembrane region" description="Helical" evidence="8">
    <location>
        <begin position="150"/>
        <end position="170"/>
    </location>
</feature>
<dbReference type="GO" id="GO:0009847">
    <property type="term" value="P:spore germination"/>
    <property type="evidence" value="ECO:0007669"/>
    <property type="project" value="InterPro"/>
</dbReference>
<feature type="transmembrane region" description="Helical" evidence="8">
    <location>
        <begin position="306"/>
        <end position="324"/>
    </location>
</feature>
<dbReference type="Proteomes" id="UP000077412">
    <property type="component" value="Chromosome"/>
</dbReference>
<keyword evidence="7 8" id="KW-0472">Membrane</keyword>
<evidence type="ECO:0000256" key="5">
    <source>
        <dbReference type="ARBA" id="ARBA00022692"/>
    </source>
</evidence>
<evidence type="ECO:0000313" key="10">
    <source>
        <dbReference type="Proteomes" id="UP000077412"/>
    </source>
</evidence>
<evidence type="ECO:0000313" key="9">
    <source>
        <dbReference type="EMBL" id="ANX11691.1"/>
    </source>
</evidence>
<evidence type="ECO:0000256" key="6">
    <source>
        <dbReference type="ARBA" id="ARBA00022989"/>
    </source>
</evidence>
<evidence type="ECO:0000256" key="2">
    <source>
        <dbReference type="ARBA" id="ARBA00007998"/>
    </source>
</evidence>
<feature type="transmembrane region" description="Helical" evidence="8">
    <location>
        <begin position="12"/>
        <end position="31"/>
    </location>
</feature>
<keyword evidence="5 8" id="KW-0812">Transmembrane</keyword>
<dbReference type="RefSeq" id="WP_066287875.1">
    <property type="nucleotide sequence ID" value="NZ_CP016761.1"/>
</dbReference>
<dbReference type="KEGG" id="far:ABE41_006695"/>
<keyword evidence="10" id="KW-1185">Reference proteome</keyword>
<feature type="transmembrane region" description="Helical" evidence="8">
    <location>
        <begin position="221"/>
        <end position="244"/>
    </location>
</feature>
<dbReference type="Gene3D" id="1.20.1740.10">
    <property type="entry name" value="Amino acid/polyamine transporter I"/>
    <property type="match status" value="1"/>
</dbReference>
<dbReference type="AlphaFoldDB" id="A0A1B1Z2T1"/>
<proteinExistence type="inferred from homology"/>
<comment type="subcellular location">
    <subcellularLocation>
        <location evidence="1">Membrane</location>
        <topology evidence="1">Multi-pass membrane protein</topology>
    </subcellularLocation>
</comment>
<evidence type="ECO:0000256" key="4">
    <source>
        <dbReference type="ARBA" id="ARBA00022544"/>
    </source>
</evidence>
<evidence type="ECO:0000256" key="1">
    <source>
        <dbReference type="ARBA" id="ARBA00004141"/>
    </source>
</evidence>
<keyword evidence="6 8" id="KW-1133">Transmembrane helix</keyword>
<dbReference type="GO" id="GO:0016020">
    <property type="term" value="C:membrane"/>
    <property type="evidence" value="ECO:0007669"/>
    <property type="project" value="UniProtKB-SubCell"/>
</dbReference>
<keyword evidence="4" id="KW-0309">Germination</keyword>
<dbReference type="Pfam" id="PF03845">
    <property type="entry name" value="Spore_permease"/>
    <property type="match status" value="1"/>
</dbReference>
<feature type="transmembrane region" description="Helical" evidence="8">
    <location>
        <begin position="120"/>
        <end position="138"/>
    </location>
</feature>
<protein>
    <submittedName>
        <fullName evidence="9">Spore gernimation protein</fullName>
    </submittedName>
</protein>
<dbReference type="EMBL" id="CP016761">
    <property type="protein sequence ID" value="ANX11691.1"/>
    <property type="molecule type" value="Genomic_DNA"/>
</dbReference>
<name>A0A1B1Z2T1_9BACL</name>
<gene>
    <name evidence="9" type="ORF">ABE41_006695</name>
</gene>